<dbReference type="AlphaFoldDB" id="A0A0S7WJ70"/>
<evidence type="ECO:0000313" key="3">
    <source>
        <dbReference type="Proteomes" id="UP000051124"/>
    </source>
</evidence>
<sequence length="88" mass="9739">ALDTRPNPFVHATGIDYQLPRGGRVTLTVYDMMGRVIRTLVDGHKDPGRHTITWSGESDSGEPVGVGVYFCTLHVGDYTKVRKLVLLK</sequence>
<comment type="caution">
    <text evidence="2">The sequence shown here is derived from an EMBL/GenBank/DDBJ whole genome shotgun (WGS) entry which is preliminary data.</text>
</comment>
<proteinExistence type="predicted"/>
<dbReference type="InterPro" id="IPR026444">
    <property type="entry name" value="Secre_tail"/>
</dbReference>
<accession>A0A0S7WJ70</accession>
<protein>
    <recommendedName>
        <fullName evidence="1">FlgD/Vpr Ig-like domain-containing protein</fullName>
    </recommendedName>
</protein>
<dbReference type="Proteomes" id="UP000051124">
    <property type="component" value="Unassembled WGS sequence"/>
</dbReference>
<evidence type="ECO:0000259" key="1">
    <source>
        <dbReference type="Pfam" id="PF13860"/>
    </source>
</evidence>
<dbReference type="InterPro" id="IPR025965">
    <property type="entry name" value="FlgD/Vpr_Ig-like"/>
</dbReference>
<feature type="domain" description="FlgD/Vpr Ig-like" evidence="1">
    <location>
        <begin position="16"/>
        <end position="70"/>
    </location>
</feature>
<dbReference type="Gene3D" id="2.60.40.4070">
    <property type="match status" value="1"/>
</dbReference>
<gene>
    <name evidence="2" type="ORF">AMJ40_03495</name>
</gene>
<feature type="non-terminal residue" evidence="2">
    <location>
        <position position="1"/>
    </location>
</feature>
<evidence type="ECO:0000313" key="2">
    <source>
        <dbReference type="EMBL" id="KPJ50231.1"/>
    </source>
</evidence>
<name>A0A0S7WJ70_UNCT6</name>
<dbReference type="NCBIfam" id="TIGR04183">
    <property type="entry name" value="Por_Secre_tail"/>
    <property type="match status" value="1"/>
</dbReference>
<organism evidence="2 3">
    <name type="scientific">candidate division TA06 bacterium DG_26</name>
    <dbReference type="NCBI Taxonomy" id="1703771"/>
    <lineage>
        <taxon>Bacteria</taxon>
        <taxon>Bacteria division TA06</taxon>
    </lineage>
</organism>
<dbReference type="Pfam" id="PF13860">
    <property type="entry name" value="FlgD_ig"/>
    <property type="match status" value="1"/>
</dbReference>
<dbReference type="EMBL" id="LIZT01000027">
    <property type="protein sequence ID" value="KPJ50231.1"/>
    <property type="molecule type" value="Genomic_DNA"/>
</dbReference>
<reference evidence="2 3" key="1">
    <citation type="journal article" date="2015" name="Microbiome">
        <title>Genomic resolution of linkages in carbon, nitrogen, and sulfur cycling among widespread estuary sediment bacteria.</title>
        <authorList>
            <person name="Baker B.J."/>
            <person name="Lazar C.S."/>
            <person name="Teske A.P."/>
            <person name="Dick G.J."/>
        </authorList>
    </citation>
    <scope>NUCLEOTIDE SEQUENCE [LARGE SCALE GENOMIC DNA]</scope>
    <source>
        <strain evidence="2">DG_26</strain>
    </source>
</reference>